<protein>
    <submittedName>
        <fullName evidence="1">Arginine--tRNA ligase</fullName>
    </submittedName>
</protein>
<gene>
    <name evidence="1" type="primary">argS_9</name>
    <name evidence="1" type="ORF">CM83_3564</name>
</gene>
<reference evidence="1" key="2">
    <citation type="submission" date="2014-07" db="EMBL/GenBank/DDBJ databases">
        <authorList>
            <person name="Hull J."/>
        </authorList>
    </citation>
    <scope>NUCLEOTIDE SEQUENCE</scope>
</reference>
<name>A0A0A9Z8A9_LYGHE</name>
<dbReference type="GO" id="GO:0016874">
    <property type="term" value="F:ligase activity"/>
    <property type="evidence" value="ECO:0007669"/>
    <property type="project" value="UniProtKB-KW"/>
</dbReference>
<evidence type="ECO:0000313" key="1">
    <source>
        <dbReference type="EMBL" id="JAG41497.1"/>
    </source>
</evidence>
<reference evidence="1" key="1">
    <citation type="journal article" date="2014" name="PLoS ONE">
        <title>Transcriptome-Based Identification of ABC Transporters in the Western Tarnished Plant Bug Lygus hesperus.</title>
        <authorList>
            <person name="Hull J.J."/>
            <person name="Chaney K."/>
            <person name="Geib S.M."/>
            <person name="Fabrick J.A."/>
            <person name="Brent C.S."/>
            <person name="Walsh D."/>
            <person name="Lavine L.C."/>
        </authorList>
    </citation>
    <scope>NUCLEOTIDE SEQUENCE</scope>
</reference>
<proteinExistence type="predicted"/>
<organism evidence="1">
    <name type="scientific">Lygus hesperus</name>
    <name type="common">Western plant bug</name>
    <dbReference type="NCBI Taxonomy" id="30085"/>
    <lineage>
        <taxon>Eukaryota</taxon>
        <taxon>Metazoa</taxon>
        <taxon>Ecdysozoa</taxon>
        <taxon>Arthropoda</taxon>
        <taxon>Hexapoda</taxon>
        <taxon>Insecta</taxon>
        <taxon>Pterygota</taxon>
        <taxon>Neoptera</taxon>
        <taxon>Paraneoptera</taxon>
        <taxon>Hemiptera</taxon>
        <taxon>Heteroptera</taxon>
        <taxon>Panheteroptera</taxon>
        <taxon>Cimicomorpha</taxon>
        <taxon>Miridae</taxon>
        <taxon>Mirini</taxon>
        <taxon>Lygus</taxon>
    </lineage>
</organism>
<dbReference type="AlphaFoldDB" id="A0A0A9Z8A9"/>
<keyword evidence="1" id="KW-0436">Ligase</keyword>
<accession>A0A0A9Z8A9</accession>
<sequence>MYMLPTVSYRDPFYAKFQQIMKASGNSFHVIMNQLRDAVAYDTQASVLKRELTVVRNHADPFPHISALRYFAICRAFATVYTSALMDIFSRVQLCITSRFMNTDQVLKISSLQRQMKSSATRSAHGASYADDIQATQAENLAGELESANLDFLDIPYHYHIHTMYRVLCAYVYDAVRACTVPDLQLSQLLHACDADWLQQSVSLQQVHDLVAVLRRRLEDQFLFARQTSSLALPTAASSSPSSPAAPWYIRTLQSFVADCDAGTGCTSVFAIYNHSLRRPSTADSYIVQADPNVLQDTVTQFHTVFHLQAGEDLSVSRFLHQES</sequence>
<dbReference type="EMBL" id="GBHO01002107">
    <property type="protein sequence ID" value="JAG41497.1"/>
    <property type="molecule type" value="Transcribed_RNA"/>
</dbReference>